<keyword evidence="2" id="KW-0548">Nucleotidyltransferase</keyword>
<dbReference type="InterPro" id="IPR043502">
    <property type="entry name" value="DNA/RNA_pol_sf"/>
</dbReference>
<name>A0ABQ5IGP7_9ASTR</name>
<evidence type="ECO:0000259" key="1">
    <source>
        <dbReference type="PROSITE" id="PS50878"/>
    </source>
</evidence>
<dbReference type="PANTHER" id="PTHR33116">
    <property type="entry name" value="REVERSE TRANSCRIPTASE ZINC-BINDING DOMAIN-CONTAINING PROTEIN-RELATED-RELATED"/>
    <property type="match status" value="1"/>
</dbReference>
<dbReference type="GO" id="GO:0003964">
    <property type="term" value="F:RNA-directed DNA polymerase activity"/>
    <property type="evidence" value="ECO:0007669"/>
    <property type="project" value="UniProtKB-KW"/>
</dbReference>
<keyword evidence="2" id="KW-0808">Transferase</keyword>
<organism evidence="2 3">
    <name type="scientific">Tanacetum coccineum</name>
    <dbReference type="NCBI Taxonomy" id="301880"/>
    <lineage>
        <taxon>Eukaryota</taxon>
        <taxon>Viridiplantae</taxon>
        <taxon>Streptophyta</taxon>
        <taxon>Embryophyta</taxon>
        <taxon>Tracheophyta</taxon>
        <taxon>Spermatophyta</taxon>
        <taxon>Magnoliopsida</taxon>
        <taxon>eudicotyledons</taxon>
        <taxon>Gunneridae</taxon>
        <taxon>Pentapetalae</taxon>
        <taxon>asterids</taxon>
        <taxon>campanulids</taxon>
        <taxon>Asterales</taxon>
        <taxon>Asteraceae</taxon>
        <taxon>Asteroideae</taxon>
        <taxon>Anthemideae</taxon>
        <taxon>Anthemidinae</taxon>
        <taxon>Tanacetum</taxon>
    </lineage>
</organism>
<feature type="domain" description="Reverse transcriptase" evidence="1">
    <location>
        <begin position="1"/>
        <end position="152"/>
    </location>
</feature>
<evidence type="ECO:0000313" key="3">
    <source>
        <dbReference type="Proteomes" id="UP001151760"/>
    </source>
</evidence>
<evidence type="ECO:0000313" key="2">
    <source>
        <dbReference type="EMBL" id="GJT98864.1"/>
    </source>
</evidence>
<dbReference type="Pfam" id="PF00078">
    <property type="entry name" value="RVT_1"/>
    <property type="match status" value="1"/>
</dbReference>
<keyword evidence="2" id="KW-0695">RNA-directed DNA polymerase</keyword>
<protein>
    <submittedName>
        <fullName evidence="2">RNA-directed DNA polymerase, eukaryota, reverse transcriptase zinc-binding domain protein</fullName>
    </submittedName>
</protein>
<reference evidence="2" key="2">
    <citation type="submission" date="2022-01" db="EMBL/GenBank/DDBJ databases">
        <authorList>
            <person name="Yamashiro T."/>
            <person name="Shiraishi A."/>
            <person name="Satake H."/>
            <person name="Nakayama K."/>
        </authorList>
    </citation>
    <scope>NUCLEOTIDE SEQUENCE</scope>
</reference>
<sequence length="490" mass="56585">MMDELGGVSSTSFSISINGTLHGYFKGERGLRQGDPMSPYLFTLVMEVLTLMLRRRVRNSDTFTYHPNCSHLNIINLCFADDLFLFAHGDVNSARVIMEALDEFKNTLGLVPSLPKSTAYFSNVLNYIKLDILNVLSFEEGKFPVKYLGVPLVSSRLIYRGCKELVEKVKRDMRKGGAKVAWESVCLPKTEGGLGLRKLNVFNKALISIHIWSILSLKESIWVKWIHVYKLRGHNFWDLPLSGNVSWGWRKILQVRPLIRQFIWYHLGEGNTVSAWFDWWCLLSPLSHLVTPRDIHRAGFNMASTVYDIVTNGSWKWPNEWRLKYPSLYTITFPSLVPNSLDEIVWKTRNDMDSGFSVWQQVQSFTGVPNMPSSLDMIVNLLSPEARERSARSIIVKLVFAASCYFIWQERNNRLFKNQKRSEDQLIEVIKSTVRLKLLSCKFKKTTNIEFFLHLWKLPSDPMARGNVYDFGYVLRVECQIKGDVLRKFG</sequence>
<keyword evidence="3" id="KW-1185">Reference proteome</keyword>
<dbReference type="Proteomes" id="UP001151760">
    <property type="component" value="Unassembled WGS sequence"/>
</dbReference>
<reference evidence="2" key="1">
    <citation type="journal article" date="2022" name="Int. J. Mol. Sci.">
        <title>Draft Genome of Tanacetum Coccineum: Genomic Comparison of Closely Related Tanacetum-Family Plants.</title>
        <authorList>
            <person name="Yamashiro T."/>
            <person name="Shiraishi A."/>
            <person name="Nakayama K."/>
            <person name="Satake H."/>
        </authorList>
    </citation>
    <scope>NUCLEOTIDE SEQUENCE</scope>
</reference>
<dbReference type="SUPFAM" id="SSF56672">
    <property type="entry name" value="DNA/RNA polymerases"/>
    <property type="match status" value="1"/>
</dbReference>
<accession>A0ABQ5IGP7</accession>
<dbReference type="InterPro" id="IPR000477">
    <property type="entry name" value="RT_dom"/>
</dbReference>
<dbReference type="PANTHER" id="PTHR33116:SF76">
    <property type="entry name" value="DUF4283 DOMAIN-CONTAINING PROTEIN"/>
    <property type="match status" value="1"/>
</dbReference>
<dbReference type="EMBL" id="BQNB010020715">
    <property type="protein sequence ID" value="GJT98864.1"/>
    <property type="molecule type" value="Genomic_DNA"/>
</dbReference>
<gene>
    <name evidence="2" type="ORF">Tco_1094382</name>
</gene>
<dbReference type="PROSITE" id="PS50878">
    <property type="entry name" value="RT_POL"/>
    <property type="match status" value="1"/>
</dbReference>
<proteinExistence type="predicted"/>
<comment type="caution">
    <text evidence="2">The sequence shown here is derived from an EMBL/GenBank/DDBJ whole genome shotgun (WGS) entry which is preliminary data.</text>
</comment>